<dbReference type="SUPFAM" id="SSF52317">
    <property type="entry name" value="Class I glutamine amidotransferase-like"/>
    <property type="match status" value="1"/>
</dbReference>
<dbReference type="InterPro" id="IPR011933">
    <property type="entry name" value="Double_TM_dom"/>
</dbReference>
<feature type="transmembrane region" description="Helical" evidence="1">
    <location>
        <begin position="86"/>
        <end position="107"/>
    </location>
</feature>
<dbReference type="PANTHER" id="PTHR37464:SF1">
    <property type="entry name" value="BLL2463 PROTEIN"/>
    <property type="match status" value="1"/>
</dbReference>
<organism evidence="3 4">
    <name type="scientific">Blastopirellula retiformator</name>
    <dbReference type="NCBI Taxonomy" id="2527970"/>
    <lineage>
        <taxon>Bacteria</taxon>
        <taxon>Pseudomonadati</taxon>
        <taxon>Planctomycetota</taxon>
        <taxon>Planctomycetia</taxon>
        <taxon>Pirellulales</taxon>
        <taxon>Pirellulaceae</taxon>
        <taxon>Blastopirellula</taxon>
    </lineage>
</organism>
<gene>
    <name evidence="3" type="ORF">Enr8_05960</name>
</gene>
<dbReference type="EMBL" id="SJPF01000001">
    <property type="protein sequence ID" value="TWT38902.1"/>
    <property type="molecule type" value="Genomic_DNA"/>
</dbReference>
<dbReference type="AlphaFoldDB" id="A0A5C5VMG2"/>
<feature type="transmembrane region" description="Helical" evidence="1">
    <location>
        <begin position="6"/>
        <end position="25"/>
    </location>
</feature>
<evidence type="ECO:0000259" key="2">
    <source>
        <dbReference type="Pfam" id="PF07584"/>
    </source>
</evidence>
<reference evidence="3 4" key="1">
    <citation type="submission" date="2019-02" db="EMBL/GenBank/DDBJ databases">
        <title>Deep-cultivation of Planctomycetes and their phenomic and genomic characterization uncovers novel biology.</title>
        <authorList>
            <person name="Wiegand S."/>
            <person name="Jogler M."/>
            <person name="Boedeker C."/>
            <person name="Pinto D."/>
            <person name="Vollmers J."/>
            <person name="Rivas-Marin E."/>
            <person name="Kohn T."/>
            <person name="Peeters S.H."/>
            <person name="Heuer A."/>
            <person name="Rast P."/>
            <person name="Oberbeckmann S."/>
            <person name="Bunk B."/>
            <person name="Jeske O."/>
            <person name="Meyerdierks A."/>
            <person name="Storesund J.E."/>
            <person name="Kallscheuer N."/>
            <person name="Luecker S."/>
            <person name="Lage O.M."/>
            <person name="Pohl T."/>
            <person name="Merkel B.J."/>
            <person name="Hornburger P."/>
            <person name="Mueller R.-W."/>
            <person name="Bruemmer F."/>
            <person name="Labrenz M."/>
            <person name="Spormann A.M."/>
            <person name="Op Den Camp H."/>
            <person name="Overmann J."/>
            <person name="Amann R."/>
            <person name="Jetten M.S.M."/>
            <person name="Mascher T."/>
            <person name="Medema M.H."/>
            <person name="Devos D.P."/>
            <person name="Kaster A.-K."/>
            <person name="Ovreas L."/>
            <person name="Rohde M."/>
            <person name="Galperin M.Y."/>
            <person name="Jogler C."/>
        </authorList>
    </citation>
    <scope>NUCLEOTIDE SEQUENCE [LARGE SCALE GENOMIC DNA]</scope>
    <source>
        <strain evidence="3 4">Enr8</strain>
    </source>
</reference>
<dbReference type="Proteomes" id="UP000318878">
    <property type="component" value="Unassembled WGS sequence"/>
</dbReference>
<feature type="transmembrane region" description="Helical" evidence="1">
    <location>
        <begin position="114"/>
        <end position="138"/>
    </location>
</feature>
<dbReference type="InterPro" id="IPR029062">
    <property type="entry name" value="Class_I_gatase-like"/>
</dbReference>
<keyword evidence="1" id="KW-0812">Transmembrane</keyword>
<dbReference type="SUPFAM" id="SSF53300">
    <property type="entry name" value="vWA-like"/>
    <property type="match status" value="1"/>
</dbReference>
<feature type="transmembrane region" description="Helical" evidence="1">
    <location>
        <begin position="756"/>
        <end position="774"/>
    </location>
</feature>
<proteinExistence type="predicted"/>
<dbReference type="PANTHER" id="PTHR37464">
    <property type="entry name" value="BLL2463 PROTEIN"/>
    <property type="match status" value="1"/>
</dbReference>
<feature type="domain" description="Aerotolerance regulator N-terminal" evidence="2">
    <location>
        <begin position="1"/>
        <end position="76"/>
    </location>
</feature>
<comment type="caution">
    <text evidence="3">The sequence shown here is derived from an EMBL/GenBank/DDBJ whole genome shotgun (WGS) entry which is preliminary data.</text>
</comment>
<dbReference type="InterPro" id="IPR036465">
    <property type="entry name" value="vWFA_dom_sf"/>
</dbReference>
<dbReference type="Gene3D" id="3.40.50.410">
    <property type="entry name" value="von Willebrand factor, type A domain"/>
    <property type="match status" value="1"/>
</dbReference>
<keyword evidence="1" id="KW-1133">Transmembrane helix</keyword>
<sequence length="783" mass="85995">MQLANLSLLVGGLLIGVPILLHLVMRQQPKRIEFPALRFVRARQVQNQRRLELKHWILLLLRCCIILLLALALARPSVSSASVSSWVMVGILAFGAAIAGIIAAATWTVGASRGLAIGMTGLAVALLIGLGIVTPMALSAGGGGSLGDQEAPVSAVFVFDTSPRLLYQHENQTRLEKAQEMAVWLTGQLPPESEVAVADRRTGASIFAADIGAARQAIQRLEVSAGGESIDRVVSQAIDLADSSEKKRKEIYVFTDLSEPAWKGAAQSDLKRKLADHPDYPLYLIDVSAVDVRNTAVADLQLSADSVSKNSDVLLQVDVAHDGPEASQTLELYLEQPDDTLPIVEDGKLLLPKADRRDRRNLQLADGETMSVQFRLADLPVGVHNGWVSLAAVDGLDADDKRWFTLEVREPWPLLIVESKPGAGRDLINAIAPPAFQESGRAPFAVDVVTPDTLERQELDGYRGVVLIDPGAYTNSVWRKLDAYVERGGGLAIFLGPSATPALAQLNAEEPQKLLPGKLARQWRAGERLWYLEPKDYQHSLLAPFREIGDSVPWRSFPIDRHWSLEDLEPDANVVIPYSDGMPTLIEQRVGEGLVLTFTTSIASDESPAWNNLFTGFDSWPFFVLSNQMARYVVRSGEERLNYFVGERASLLTGPQQAEQTHLLFTPRGGDPQEVIPDRGLILIPFTDQIGTYRLRPLGGGPLLGFSVNLPPFATQLSPLPPEELNEIFGAERYQLAKEQSEIEREQGKARVGREFYSPLILLVALMLAMEFALSQRFYRQEA</sequence>
<accession>A0A5C5VMG2</accession>
<evidence type="ECO:0000313" key="3">
    <source>
        <dbReference type="EMBL" id="TWT38902.1"/>
    </source>
</evidence>
<feature type="transmembrane region" description="Helical" evidence="1">
    <location>
        <begin position="56"/>
        <end position="74"/>
    </location>
</feature>
<evidence type="ECO:0000256" key="1">
    <source>
        <dbReference type="SAM" id="Phobius"/>
    </source>
</evidence>
<evidence type="ECO:0000313" key="4">
    <source>
        <dbReference type="Proteomes" id="UP000318878"/>
    </source>
</evidence>
<dbReference type="Pfam" id="PF07584">
    <property type="entry name" value="BatA"/>
    <property type="match status" value="1"/>
</dbReference>
<keyword evidence="1" id="KW-0472">Membrane</keyword>
<name>A0A5C5VMG2_9BACT</name>
<dbReference type="CDD" id="cd03143">
    <property type="entry name" value="A4_beta-galactosidase_middle_domain"/>
    <property type="match status" value="1"/>
</dbReference>
<dbReference type="RefSeq" id="WP_146429121.1">
    <property type="nucleotide sequence ID" value="NZ_SJPF01000001.1"/>
</dbReference>
<keyword evidence="4" id="KW-1185">Reference proteome</keyword>
<dbReference type="NCBIfam" id="TIGR02226">
    <property type="entry name" value="two_anch"/>
    <property type="match status" value="1"/>
</dbReference>
<dbReference type="OrthoDB" id="242438at2"/>
<dbReference type="InterPro" id="IPR024163">
    <property type="entry name" value="Aerotolerance_reg_N"/>
</dbReference>
<dbReference type="Gene3D" id="3.40.50.880">
    <property type="match status" value="1"/>
</dbReference>
<protein>
    <recommendedName>
        <fullName evidence="2">Aerotolerance regulator N-terminal domain-containing protein</fullName>
    </recommendedName>
</protein>